<dbReference type="RefSeq" id="WP_125585122.1">
    <property type="nucleotide sequence ID" value="NZ_JBHTMO010000015.1"/>
</dbReference>
<proteinExistence type="predicted"/>
<dbReference type="Gene3D" id="3.90.79.10">
    <property type="entry name" value="Nucleoside Triphosphate Pyrophosphohydrolase"/>
    <property type="match status" value="1"/>
</dbReference>
<dbReference type="PROSITE" id="PS00893">
    <property type="entry name" value="NUDIX_BOX"/>
    <property type="match status" value="1"/>
</dbReference>
<dbReference type="Pfam" id="PF00293">
    <property type="entry name" value="NUDIX"/>
    <property type="match status" value="1"/>
</dbReference>
<dbReference type="InterPro" id="IPR020084">
    <property type="entry name" value="NUDIX_hydrolase_CS"/>
</dbReference>
<keyword evidence="4" id="KW-1185">Reference proteome</keyword>
<feature type="domain" description="Nudix hydrolase" evidence="2">
    <location>
        <begin position="33"/>
        <end position="165"/>
    </location>
</feature>
<evidence type="ECO:0000259" key="2">
    <source>
        <dbReference type="PROSITE" id="PS51462"/>
    </source>
</evidence>
<reference evidence="4" key="1">
    <citation type="journal article" date="2019" name="Int. J. Syst. Evol. Microbiol.">
        <title>The Global Catalogue of Microorganisms (GCM) 10K type strain sequencing project: providing services to taxonomists for standard genome sequencing and annotation.</title>
        <authorList>
            <consortium name="The Broad Institute Genomics Platform"/>
            <consortium name="The Broad Institute Genome Sequencing Center for Infectious Disease"/>
            <person name="Wu L."/>
            <person name="Ma J."/>
        </authorList>
    </citation>
    <scope>NUCLEOTIDE SEQUENCE [LARGE SCALE GENOMIC DNA]</scope>
    <source>
        <strain evidence="4">CCM 8911</strain>
    </source>
</reference>
<evidence type="ECO:0000256" key="1">
    <source>
        <dbReference type="ARBA" id="ARBA00022801"/>
    </source>
</evidence>
<comment type="caution">
    <text evidence="3">The sequence shown here is derived from an EMBL/GenBank/DDBJ whole genome shotgun (WGS) entry which is preliminary data.</text>
</comment>
<dbReference type="PANTHER" id="PTHR10885">
    <property type="entry name" value="ISOPENTENYL-DIPHOSPHATE DELTA-ISOMERASE"/>
    <property type="match status" value="1"/>
</dbReference>
<gene>
    <name evidence="3" type="ORF">ACFQ3L_05740</name>
</gene>
<dbReference type="CDD" id="cd04693">
    <property type="entry name" value="NUDIX_Hydrolase"/>
    <property type="match status" value="1"/>
</dbReference>
<organism evidence="3 4">
    <name type="scientific">Lacticaseibacillus jixianensis</name>
    <dbReference type="NCBI Taxonomy" id="2486012"/>
    <lineage>
        <taxon>Bacteria</taxon>
        <taxon>Bacillati</taxon>
        <taxon>Bacillota</taxon>
        <taxon>Bacilli</taxon>
        <taxon>Lactobacillales</taxon>
        <taxon>Lactobacillaceae</taxon>
        <taxon>Lacticaseibacillus</taxon>
    </lineage>
</organism>
<dbReference type="PANTHER" id="PTHR10885:SF0">
    <property type="entry name" value="ISOPENTENYL-DIPHOSPHATE DELTA-ISOMERASE"/>
    <property type="match status" value="1"/>
</dbReference>
<accession>A0ABW4B7Z6</accession>
<dbReference type="Proteomes" id="UP001597249">
    <property type="component" value="Unassembled WGS sequence"/>
</dbReference>
<dbReference type="PROSITE" id="PS51462">
    <property type="entry name" value="NUDIX"/>
    <property type="match status" value="1"/>
</dbReference>
<keyword evidence="1" id="KW-0378">Hydrolase</keyword>
<dbReference type="EMBL" id="JBHTMO010000015">
    <property type="protein sequence ID" value="MFD1393095.1"/>
    <property type="molecule type" value="Genomic_DNA"/>
</dbReference>
<evidence type="ECO:0000313" key="4">
    <source>
        <dbReference type="Proteomes" id="UP001597249"/>
    </source>
</evidence>
<dbReference type="InterPro" id="IPR000086">
    <property type="entry name" value="NUDIX_hydrolase_dom"/>
</dbReference>
<dbReference type="SUPFAM" id="SSF55811">
    <property type="entry name" value="Nudix"/>
    <property type="match status" value="1"/>
</dbReference>
<evidence type="ECO:0000313" key="3">
    <source>
        <dbReference type="EMBL" id="MFD1393095.1"/>
    </source>
</evidence>
<sequence>MITDKLNEPWDLYDRKFNLVGKQRRKDPVPHGLYHLTVALLVFDGHGRLLVQRRSPHKLHRPGCWDLAAGGSALRGESSAQAAARELHEELGLTADFTQESPVATLWHASWVEVVYQVTFPGLTVAQLVLQKSEVAAVALLPLPAATARLAGSDTDWAAVVQRARHD</sequence>
<name>A0ABW4B7Z6_9LACO</name>
<protein>
    <submittedName>
        <fullName evidence="3">NUDIX domain-containing protein</fullName>
    </submittedName>
</protein>
<dbReference type="InterPro" id="IPR015797">
    <property type="entry name" value="NUDIX_hydrolase-like_dom_sf"/>
</dbReference>